<protein>
    <submittedName>
        <fullName evidence="5">Uncharacterized protein</fullName>
    </submittedName>
</protein>
<feature type="compositionally biased region" description="Low complexity" evidence="4">
    <location>
        <begin position="34"/>
        <end position="45"/>
    </location>
</feature>
<keyword evidence="1" id="KW-0677">Repeat</keyword>
<dbReference type="SUPFAM" id="SSF48403">
    <property type="entry name" value="Ankyrin repeat"/>
    <property type="match status" value="1"/>
</dbReference>
<dbReference type="Proteomes" id="UP000507470">
    <property type="component" value="Unassembled WGS sequence"/>
</dbReference>
<dbReference type="Pfam" id="PF12796">
    <property type="entry name" value="Ank_2"/>
    <property type="match status" value="2"/>
</dbReference>
<dbReference type="PROSITE" id="PS50297">
    <property type="entry name" value="ANK_REP_REGION"/>
    <property type="match status" value="3"/>
</dbReference>
<evidence type="ECO:0000313" key="6">
    <source>
        <dbReference type="Proteomes" id="UP000507470"/>
    </source>
</evidence>
<dbReference type="Gene3D" id="1.25.40.20">
    <property type="entry name" value="Ankyrin repeat-containing domain"/>
    <property type="match status" value="2"/>
</dbReference>
<dbReference type="AlphaFoldDB" id="A0A6J8AXS7"/>
<dbReference type="OrthoDB" id="6101560at2759"/>
<feature type="repeat" description="ANK" evidence="3">
    <location>
        <begin position="106"/>
        <end position="138"/>
    </location>
</feature>
<gene>
    <name evidence="5" type="ORF">MCOR_12470</name>
</gene>
<dbReference type="GO" id="GO:0070531">
    <property type="term" value="C:BRCA1-A complex"/>
    <property type="evidence" value="ECO:0007669"/>
    <property type="project" value="TreeGrafter"/>
</dbReference>
<evidence type="ECO:0000313" key="5">
    <source>
        <dbReference type="EMBL" id="CAC5375502.1"/>
    </source>
</evidence>
<organism evidence="5 6">
    <name type="scientific">Mytilus coruscus</name>
    <name type="common">Sea mussel</name>
    <dbReference type="NCBI Taxonomy" id="42192"/>
    <lineage>
        <taxon>Eukaryota</taxon>
        <taxon>Metazoa</taxon>
        <taxon>Spiralia</taxon>
        <taxon>Lophotrochozoa</taxon>
        <taxon>Mollusca</taxon>
        <taxon>Bivalvia</taxon>
        <taxon>Autobranchia</taxon>
        <taxon>Pteriomorphia</taxon>
        <taxon>Mytilida</taxon>
        <taxon>Mytiloidea</taxon>
        <taxon>Mytilidae</taxon>
        <taxon>Mytilinae</taxon>
        <taxon>Mytilus</taxon>
    </lineage>
</organism>
<dbReference type="SMART" id="SM00248">
    <property type="entry name" value="ANK"/>
    <property type="match status" value="5"/>
</dbReference>
<keyword evidence="6" id="KW-1185">Reference proteome</keyword>
<dbReference type="EMBL" id="CACVKT020002154">
    <property type="protein sequence ID" value="CAC5375502.1"/>
    <property type="molecule type" value="Genomic_DNA"/>
</dbReference>
<evidence type="ECO:0000256" key="3">
    <source>
        <dbReference type="PROSITE-ProRule" id="PRU00023"/>
    </source>
</evidence>
<feature type="region of interest" description="Disordered" evidence="4">
    <location>
        <begin position="1"/>
        <end position="73"/>
    </location>
</feature>
<feature type="repeat" description="ANK" evidence="3">
    <location>
        <begin position="139"/>
        <end position="171"/>
    </location>
</feature>
<feature type="compositionally biased region" description="Polar residues" evidence="4">
    <location>
        <begin position="21"/>
        <end position="33"/>
    </location>
</feature>
<dbReference type="PANTHER" id="PTHR24171">
    <property type="entry name" value="ANKYRIN REPEAT DOMAIN-CONTAINING PROTEIN 39-RELATED"/>
    <property type="match status" value="1"/>
</dbReference>
<evidence type="ECO:0000256" key="1">
    <source>
        <dbReference type="ARBA" id="ARBA00022737"/>
    </source>
</evidence>
<dbReference type="PROSITE" id="PS50088">
    <property type="entry name" value="ANK_REPEAT"/>
    <property type="match status" value="4"/>
</dbReference>
<dbReference type="GO" id="GO:0031436">
    <property type="term" value="C:BRCA1-BARD1 complex"/>
    <property type="evidence" value="ECO:0007669"/>
    <property type="project" value="TreeGrafter"/>
</dbReference>
<dbReference type="GO" id="GO:0004842">
    <property type="term" value="F:ubiquitin-protein transferase activity"/>
    <property type="evidence" value="ECO:0007669"/>
    <property type="project" value="TreeGrafter"/>
</dbReference>
<proteinExistence type="predicted"/>
<dbReference type="PRINTS" id="PR01415">
    <property type="entry name" value="ANKYRIN"/>
</dbReference>
<sequence>MEVESGEKNKNEKEKSEVERTMSTSSAVSLKQYPSSWSLNSSSPLLPRPRKRSLTISSLPPNPEDILDKRDPKGRTPLFLAVKEGDLPDAKRLIEMGCKVNLTDNYNVTPLHAATEKLNGDMIELLVEYGADINAKNILGQTPLMRAVLYDDIDVVKLLHHSGADLNVADCTGKTALLIGLQEGRIECCSYLIKHKCDVNLVDKLGQSTLYIAIRCCKNPSSVIVRKLMKAGYDIKRDNSIWLKMSELNRYTFKRKSFLDKVKDKVVRNRKSKTEEELVD</sequence>
<evidence type="ECO:0000256" key="2">
    <source>
        <dbReference type="ARBA" id="ARBA00023043"/>
    </source>
</evidence>
<keyword evidence="2 3" id="KW-0040">ANK repeat</keyword>
<evidence type="ECO:0000256" key="4">
    <source>
        <dbReference type="SAM" id="MobiDB-lite"/>
    </source>
</evidence>
<accession>A0A6J8AXS7</accession>
<name>A0A6J8AXS7_MYTCO</name>
<dbReference type="InterPro" id="IPR036770">
    <property type="entry name" value="Ankyrin_rpt-contain_sf"/>
</dbReference>
<dbReference type="GO" id="GO:0085020">
    <property type="term" value="P:protein K6-linked ubiquitination"/>
    <property type="evidence" value="ECO:0007669"/>
    <property type="project" value="TreeGrafter"/>
</dbReference>
<feature type="compositionally biased region" description="Basic and acidic residues" evidence="4">
    <location>
        <begin position="1"/>
        <end position="20"/>
    </location>
</feature>
<feature type="repeat" description="ANK" evidence="3">
    <location>
        <begin position="172"/>
        <end position="204"/>
    </location>
</feature>
<reference evidence="5 6" key="1">
    <citation type="submission" date="2020-06" db="EMBL/GenBank/DDBJ databases">
        <authorList>
            <person name="Li R."/>
            <person name="Bekaert M."/>
        </authorList>
    </citation>
    <scope>NUCLEOTIDE SEQUENCE [LARGE SCALE GENOMIC DNA]</scope>
    <source>
        <strain evidence="6">wild</strain>
    </source>
</reference>
<feature type="repeat" description="ANK" evidence="3">
    <location>
        <begin position="73"/>
        <end position="105"/>
    </location>
</feature>
<dbReference type="InterPro" id="IPR002110">
    <property type="entry name" value="Ankyrin_rpt"/>
</dbReference>